<keyword evidence="2" id="KW-1185">Reference proteome</keyword>
<comment type="caution">
    <text evidence="1">The sequence shown here is derived from an EMBL/GenBank/DDBJ whole genome shotgun (WGS) entry which is preliminary data.</text>
</comment>
<proteinExistence type="predicted"/>
<organism evidence="1 2">
    <name type="scientific">Adiantum capillus-veneris</name>
    <name type="common">Maidenhair fern</name>
    <dbReference type="NCBI Taxonomy" id="13818"/>
    <lineage>
        <taxon>Eukaryota</taxon>
        <taxon>Viridiplantae</taxon>
        <taxon>Streptophyta</taxon>
        <taxon>Embryophyta</taxon>
        <taxon>Tracheophyta</taxon>
        <taxon>Polypodiopsida</taxon>
        <taxon>Polypodiidae</taxon>
        <taxon>Polypodiales</taxon>
        <taxon>Pteridineae</taxon>
        <taxon>Pteridaceae</taxon>
        <taxon>Vittarioideae</taxon>
        <taxon>Adiantum</taxon>
    </lineage>
</organism>
<name>A0A9D4ZG68_ADICA</name>
<accession>A0A9D4ZG68</accession>
<protein>
    <submittedName>
        <fullName evidence="1">Uncharacterized protein</fullName>
    </submittedName>
</protein>
<sequence>MDPIVTLMRSFKGSFADHYHGPGTLYNHVHDQQFEAFADKKDDEESTRRKNGIRCYYHEDGSFDYFDYFAVVIVRNWICAKRTFLQVGLKMDCALKRLKENQIKYNRRTSNRKTLAQYHCSSELYTQETLGVQCRSGAISTNYGDSL</sequence>
<gene>
    <name evidence="1" type="ORF">GOP47_0013872</name>
</gene>
<evidence type="ECO:0000313" key="2">
    <source>
        <dbReference type="Proteomes" id="UP000886520"/>
    </source>
</evidence>
<reference evidence="1" key="1">
    <citation type="submission" date="2021-01" db="EMBL/GenBank/DDBJ databases">
        <title>Adiantum capillus-veneris genome.</title>
        <authorList>
            <person name="Fang Y."/>
            <person name="Liao Q."/>
        </authorList>
    </citation>
    <scope>NUCLEOTIDE SEQUENCE</scope>
    <source>
        <strain evidence="1">H3</strain>
        <tissue evidence="1">Leaf</tissue>
    </source>
</reference>
<dbReference type="Proteomes" id="UP000886520">
    <property type="component" value="Chromosome 13"/>
</dbReference>
<dbReference type="EMBL" id="JABFUD020000013">
    <property type="protein sequence ID" value="KAI5071621.1"/>
    <property type="molecule type" value="Genomic_DNA"/>
</dbReference>
<dbReference type="AlphaFoldDB" id="A0A9D4ZG68"/>
<evidence type="ECO:0000313" key="1">
    <source>
        <dbReference type="EMBL" id="KAI5071621.1"/>
    </source>
</evidence>